<evidence type="ECO:0000256" key="3">
    <source>
        <dbReference type="ARBA" id="ARBA00022989"/>
    </source>
</evidence>
<evidence type="ECO:0000256" key="1">
    <source>
        <dbReference type="ARBA" id="ARBA00004141"/>
    </source>
</evidence>
<accession>A0ABM0GRH5</accession>
<reference evidence="7" key="1">
    <citation type="submission" date="2025-08" db="UniProtKB">
        <authorList>
            <consortium name="RefSeq"/>
        </authorList>
    </citation>
    <scope>IDENTIFICATION</scope>
    <source>
        <tissue evidence="7">Testes</tissue>
    </source>
</reference>
<gene>
    <name evidence="7" type="primary">LOC100378320</name>
</gene>
<dbReference type="InterPro" id="IPR026673">
    <property type="entry name" value="SPEC3/Stum"/>
</dbReference>
<keyword evidence="6" id="KW-1185">Reference proteome</keyword>
<dbReference type="PANTHER" id="PTHR21676:SF6">
    <property type="entry name" value="PROTEIN STUM"/>
    <property type="match status" value="1"/>
</dbReference>
<proteinExistence type="predicted"/>
<keyword evidence="3 5" id="KW-1133">Transmembrane helix</keyword>
<evidence type="ECO:0000313" key="7">
    <source>
        <dbReference type="RefSeq" id="XP_002735711.1"/>
    </source>
</evidence>
<keyword evidence="4 5" id="KW-0472">Membrane</keyword>
<dbReference type="PANTHER" id="PTHR21676">
    <property type="entry name" value="PROTEIN STUM"/>
    <property type="match status" value="1"/>
</dbReference>
<name>A0ABM0GRH5_SACKO</name>
<comment type="subcellular location">
    <subcellularLocation>
        <location evidence="1">Membrane</location>
        <topology evidence="1">Multi-pass membrane protein</topology>
    </subcellularLocation>
</comment>
<evidence type="ECO:0000256" key="4">
    <source>
        <dbReference type="ARBA" id="ARBA00023136"/>
    </source>
</evidence>
<dbReference type="GeneID" id="100378320"/>
<feature type="transmembrane region" description="Helical" evidence="5">
    <location>
        <begin position="72"/>
        <end position="101"/>
    </location>
</feature>
<protein>
    <submittedName>
        <fullName evidence="7">Protein SPEC3-like</fullName>
    </submittedName>
</protein>
<dbReference type="Pfam" id="PF15795">
    <property type="entry name" value="Spec3"/>
    <property type="match status" value="1"/>
</dbReference>
<keyword evidence="2 5" id="KW-0812">Transmembrane</keyword>
<organism evidence="6 7">
    <name type="scientific">Saccoglossus kowalevskii</name>
    <name type="common">Acorn worm</name>
    <dbReference type="NCBI Taxonomy" id="10224"/>
    <lineage>
        <taxon>Eukaryota</taxon>
        <taxon>Metazoa</taxon>
        <taxon>Hemichordata</taxon>
        <taxon>Enteropneusta</taxon>
        <taxon>Harrimaniidae</taxon>
        <taxon>Saccoglossus</taxon>
    </lineage>
</organism>
<evidence type="ECO:0000256" key="5">
    <source>
        <dbReference type="SAM" id="Phobius"/>
    </source>
</evidence>
<dbReference type="Proteomes" id="UP000694865">
    <property type="component" value="Unplaced"/>
</dbReference>
<evidence type="ECO:0000256" key="2">
    <source>
        <dbReference type="ARBA" id="ARBA00022692"/>
    </source>
</evidence>
<feature type="transmembrane region" description="Helical" evidence="5">
    <location>
        <begin position="28"/>
        <end position="52"/>
    </location>
</feature>
<evidence type="ECO:0000313" key="6">
    <source>
        <dbReference type="Proteomes" id="UP000694865"/>
    </source>
</evidence>
<sequence>MATTTTVVVTEKEPNCCRAAIPALHIGGAVTACIFNIFIPGFGTVLAGFFVFCCGNPGQPVAGKVGTCCLNFWIGLLQLVLSPIFFIGWIWSWIWACAFIAMSADYHNNKTETTVITTSAAPAQPTVVYIEHDANAGDDASSRSATTTASIQ</sequence>
<dbReference type="RefSeq" id="XP_002735711.1">
    <property type="nucleotide sequence ID" value="XM_002735665.2"/>
</dbReference>